<sequence length="359" mass="39655">MKMNKIAIALTSVFLFAVGQLSAQNIKSKDVVFKSKADSITIGATISSPEKAGKYPAIIIASGTGAQDRDGTMGGTKMFARIANYLTPKGYIVLRMDDRGVGKTTGEYRYATTADFALDVLGAVEFLKAEKNVDLNHIGLLGHSEGGAVISIAASKSKDVTFLVSLAGLASNGLESLFVQNENLVNNSPLPEVDKKRSNEINRLMFATAFQYATSDSLESKLNAVYNYWKQKDDSYFKTLGIEFDHFRFPIWSYVQYAIGPWYRYFVKYEPQLFLGNVDVPILAINGSKDVFVDPVNLDYWKQYSRSGQLGKVTTLLLPNVNHLLQPCKECTPSEYSKLGDIPDSTLDSIVKWLGQTVK</sequence>
<name>A0A363NZW8_9SPHI</name>
<dbReference type="InterPro" id="IPR000073">
    <property type="entry name" value="AB_hydrolase_1"/>
</dbReference>
<feature type="chain" id="PRO_5016941418" evidence="1">
    <location>
        <begin position="24"/>
        <end position="359"/>
    </location>
</feature>
<evidence type="ECO:0000313" key="4">
    <source>
        <dbReference type="Proteomes" id="UP000250831"/>
    </source>
</evidence>
<reference evidence="3 4" key="1">
    <citation type="submission" date="2018-04" db="EMBL/GenBank/DDBJ databases">
        <title>Sphingobacterium sp. M46 Genome.</title>
        <authorList>
            <person name="Cheng J."/>
            <person name="Li Y."/>
        </authorList>
    </citation>
    <scope>NUCLEOTIDE SEQUENCE [LARGE SCALE GENOMIC DNA]</scope>
    <source>
        <strain evidence="3 4">M46</strain>
    </source>
</reference>
<keyword evidence="3" id="KW-0378">Hydrolase</keyword>
<organism evidence="3 4">
    <name type="scientific">Sphingobacterium athyrii</name>
    <dbReference type="NCBI Taxonomy" id="2152717"/>
    <lineage>
        <taxon>Bacteria</taxon>
        <taxon>Pseudomonadati</taxon>
        <taxon>Bacteroidota</taxon>
        <taxon>Sphingobacteriia</taxon>
        <taxon>Sphingobacteriales</taxon>
        <taxon>Sphingobacteriaceae</taxon>
        <taxon>Sphingobacterium</taxon>
    </lineage>
</organism>
<keyword evidence="1" id="KW-0732">Signal</keyword>
<proteinExistence type="predicted"/>
<dbReference type="PANTHER" id="PTHR43265:SF1">
    <property type="entry name" value="ESTERASE ESTD"/>
    <property type="match status" value="1"/>
</dbReference>
<dbReference type="RefSeq" id="WP_108632531.1">
    <property type="nucleotide sequence ID" value="NZ_QCXX01000001.1"/>
</dbReference>
<dbReference type="OrthoDB" id="9809549at2"/>
<dbReference type="InterPro" id="IPR029058">
    <property type="entry name" value="AB_hydrolase_fold"/>
</dbReference>
<dbReference type="EMBL" id="QCXX01000001">
    <property type="protein sequence ID" value="PUV26243.1"/>
    <property type="molecule type" value="Genomic_DNA"/>
</dbReference>
<dbReference type="SUPFAM" id="SSF53474">
    <property type="entry name" value="alpha/beta-Hydrolases"/>
    <property type="match status" value="1"/>
</dbReference>
<feature type="signal peptide" evidence="1">
    <location>
        <begin position="1"/>
        <end position="23"/>
    </location>
</feature>
<keyword evidence="4" id="KW-1185">Reference proteome</keyword>
<dbReference type="GO" id="GO:0052689">
    <property type="term" value="F:carboxylic ester hydrolase activity"/>
    <property type="evidence" value="ECO:0007669"/>
    <property type="project" value="TreeGrafter"/>
</dbReference>
<protein>
    <submittedName>
        <fullName evidence="3">Alpha/beta hydrolase</fullName>
    </submittedName>
</protein>
<gene>
    <name evidence="3" type="ORF">DCO56_04615</name>
</gene>
<evidence type="ECO:0000259" key="2">
    <source>
        <dbReference type="Pfam" id="PF00561"/>
    </source>
</evidence>
<dbReference type="PANTHER" id="PTHR43265">
    <property type="entry name" value="ESTERASE ESTD"/>
    <property type="match status" value="1"/>
</dbReference>
<evidence type="ECO:0000313" key="3">
    <source>
        <dbReference type="EMBL" id="PUV26243.1"/>
    </source>
</evidence>
<comment type="caution">
    <text evidence="3">The sequence shown here is derived from an EMBL/GenBank/DDBJ whole genome shotgun (WGS) entry which is preliminary data.</text>
</comment>
<dbReference type="Proteomes" id="UP000250831">
    <property type="component" value="Unassembled WGS sequence"/>
</dbReference>
<dbReference type="InterPro" id="IPR053145">
    <property type="entry name" value="AB_hydrolase_Est10"/>
</dbReference>
<accession>A0A363NZW8</accession>
<evidence type="ECO:0000256" key="1">
    <source>
        <dbReference type="SAM" id="SignalP"/>
    </source>
</evidence>
<dbReference type="AlphaFoldDB" id="A0A363NZW8"/>
<feature type="domain" description="AB hydrolase-1" evidence="2">
    <location>
        <begin position="73"/>
        <end position="326"/>
    </location>
</feature>
<dbReference type="Pfam" id="PF00561">
    <property type="entry name" value="Abhydrolase_1"/>
    <property type="match status" value="1"/>
</dbReference>
<dbReference type="Gene3D" id="3.40.50.1820">
    <property type="entry name" value="alpha/beta hydrolase"/>
    <property type="match status" value="1"/>
</dbReference>